<dbReference type="PANTHER" id="PTHR10438">
    <property type="entry name" value="THIOREDOXIN"/>
    <property type="match status" value="1"/>
</dbReference>
<feature type="domain" description="Thioredoxin" evidence="1">
    <location>
        <begin position="9"/>
        <end position="135"/>
    </location>
</feature>
<dbReference type="SUPFAM" id="SSF52833">
    <property type="entry name" value="Thioredoxin-like"/>
    <property type="match status" value="1"/>
</dbReference>
<name>A0A415QAG4_9BACT</name>
<dbReference type="PROSITE" id="PS51352">
    <property type="entry name" value="THIOREDOXIN_2"/>
    <property type="match status" value="1"/>
</dbReference>
<dbReference type="RefSeq" id="WP_118451072.1">
    <property type="nucleotide sequence ID" value="NZ_CABJDM010000042.1"/>
</dbReference>
<protein>
    <submittedName>
        <fullName evidence="2">Thioredoxin</fullName>
    </submittedName>
</protein>
<accession>A0A415QAG4</accession>
<dbReference type="InterPro" id="IPR050620">
    <property type="entry name" value="Thioredoxin_H-type-like"/>
</dbReference>
<reference evidence="2 3" key="1">
    <citation type="submission" date="2018-08" db="EMBL/GenBank/DDBJ databases">
        <title>A genome reference for cultivated species of the human gut microbiota.</title>
        <authorList>
            <person name="Zou Y."/>
            <person name="Xue W."/>
            <person name="Luo G."/>
        </authorList>
    </citation>
    <scope>NUCLEOTIDE SEQUENCE [LARGE SCALE GENOMIC DNA]</scope>
    <source>
        <strain evidence="2 3">AF34-33</strain>
    </source>
</reference>
<evidence type="ECO:0000313" key="2">
    <source>
        <dbReference type="EMBL" id="RHM38665.1"/>
    </source>
</evidence>
<dbReference type="InterPro" id="IPR013766">
    <property type="entry name" value="Thioredoxin_domain"/>
</dbReference>
<comment type="caution">
    <text evidence="2">The sequence shown here is derived from an EMBL/GenBank/DDBJ whole genome shotgun (WGS) entry which is preliminary data.</text>
</comment>
<dbReference type="Pfam" id="PF13899">
    <property type="entry name" value="Thioredoxin_7"/>
    <property type="match status" value="1"/>
</dbReference>
<gene>
    <name evidence="2" type="ORF">DWZ68_17535</name>
</gene>
<evidence type="ECO:0000313" key="3">
    <source>
        <dbReference type="Proteomes" id="UP000286038"/>
    </source>
</evidence>
<evidence type="ECO:0000259" key="1">
    <source>
        <dbReference type="PROSITE" id="PS51352"/>
    </source>
</evidence>
<organism evidence="2 3">
    <name type="scientific">Butyricimonas virosa</name>
    <dbReference type="NCBI Taxonomy" id="544645"/>
    <lineage>
        <taxon>Bacteria</taxon>
        <taxon>Pseudomonadati</taxon>
        <taxon>Bacteroidota</taxon>
        <taxon>Bacteroidia</taxon>
        <taxon>Bacteroidales</taxon>
        <taxon>Odoribacteraceae</taxon>
        <taxon>Butyricimonas</taxon>
    </lineage>
</organism>
<dbReference type="AlphaFoldDB" id="A0A415QAG4"/>
<proteinExistence type="predicted"/>
<dbReference type="Proteomes" id="UP000286038">
    <property type="component" value="Unassembled WGS sequence"/>
</dbReference>
<dbReference type="InterPro" id="IPR036249">
    <property type="entry name" value="Thioredoxin-like_sf"/>
</dbReference>
<dbReference type="Gene3D" id="3.40.30.10">
    <property type="entry name" value="Glutaredoxin"/>
    <property type="match status" value="1"/>
</dbReference>
<dbReference type="PANTHER" id="PTHR10438:SF463">
    <property type="entry name" value="THIOREDOXIN"/>
    <property type="match status" value="1"/>
</dbReference>
<dbReference type="EMBL" id="QRPV01000042">
    <property type="protein sequence ID" value="RHM38665.1"/>
    <property type="molecule type" value="Genomic_DNA"/>
</dbReference>
<sequence length="353" mass="41266">MNKIILSVLIFLFSMNGFTQEGVKFMEGSFQEALNVAKQQKKMVFVDVCTSWCGPCRWMSEEVLQTPEAAKYFDKYFVCFKIDAEKGEGVAFAKKYDVHAYPTFLMILPDGTLRHKIVGADTLHIFIPRVERGLKEKTSWGHFMKKYSDRTLQKKEIPMAVGVFREAGMKEEVKNLTDSLFGLLSPKEKLAARYWVVYEELKYSDLFAPRFKFFVENRGEIAGKKYEEASFRIIRTMLSDHLINNTTGRITSKENPWNCGEANEMPCMRSLIKVSDLPDKEFFLVWCDLAEACYFGQADQVKEYIRKMTTLPEAMEFGRSFVWAFQQYFPDEKGELTRLRELWNLDENNYRKR</sequence>
<dbReference type="CDD" id="cd02947">
    <property type="entry name" value="TRX_family"/>
    <property type="match status" value="1"/>
</dbReference>